<sequence length="129" mass="13606">MAVGHVEGGLHPQPERLVRQDGRGVVEVLAEGKDLVCAGAAERPDLRLDGRNPLALRRVEAVDRLLDAGRAGARLPALFTRGVRAVFVFLSLPPVGAGSFTFTAISASLVSCSSLGSALRETNPPDEEH</sequence>
<name>A0A6N9SZV0_9HYPH</name>
<accession>A0A6N9SZV0</accession>
<dbReference type="AlphaFoldDB" id="A0A6N9SZV0"/>
<protein>
    <submittedName>
        <fullName evidence="1">Uncharacterized protein</fullName>
    </submittedName>
</protein>
<organism evidence="1 2">
    <name type="scientific">Jiella pacifica</name>
    <dbReference type="NCBI Taxonomy" id="2696469"/>
    <lineage>
        <taxon>Bacteria</taxon>
        <taxon>Pseudomonadati</taxon>
        <taxon>Pseudomonadota</taxon>
        <taxon>Alphaproteobacteria</taxon>
        <taxon>Hyphomicrobiales</taxon>
        <taxon>Aurantimonadaceae</taxon>
        <taxon>Jiella</taxon>
    </lineage>
</organism>
<proteinExistence type="predicted"/>
<comment type="caution">
    <text evidence="1">The sequence shown here is derived from an EMBL/GenBank/DDBJ whole genome shotgun (WGS) entry which is preliminary data.</text>
</comment>
<dbReference type="EMBL" id="JAAAMG010000006">
    <property type="protein sequence ID" value="NDW04643.1"/>
    <property type="molecule type" value="Genomic_DNA"/>
</dbReference>
<reference evidence="1 2" key="1">
    <citation type="submission" date="2020-01" db="EMBL/GenBank/DDBJ databases">
        <title>Jiella pacifica sp. nov.</title>
        <authorList>
            <person name="Xue Z."/>
            <person name="Zhu S."/>
            <person name="Chen J."/>
            <person name="Yang J."/>
        </authorList>
    </citation>
    <scope>NUCLEOTIDE SEQUENCE [LARGE SCALE GENOMIC DNA]</scope>
    <source>
        <strain evidence="1 2">40Bstr34</strain>
    </source>
</reference>
<dbReference type="RefSeq" id="WP_163462894.1">
    <property type="nucleotide sequence ID" value="NZ_JAAAMG010000006.1"/>
</dbReference>
<evidence type="ECO:0000313" key="1">
    <source>
        <dbReference type="EMBL" id="NDW04643.1"/>
    </source>
</evidence>
<dbReference type="Proteomes" id="UP000469011">
    <property type="component" value="Unassembled WGS sequence"/>
</dbReference>
<gene>
    <name evidence="1" type="ORF">GTK09_09405</name>
</gene>
<evidence type="ECO:0000313" key="2">
    <source>
        <dbReference type="Proteomes" id="UP000469011"/>
    </source>
</evidence>
<keyword evidence="2" id="KW-1185">Reference proteome</keyword>